<accession>A0A7W8ABD8</accession>
<gene>
    <name evidence="1" type="ORF">HNR40_008680</name>
</gene>
<organism evidence="1 2">
    <name type="scientific">Nonomuraea endophytica</name>
    <dbReference type="NCBI Taxonomy" id="714136"/>
    <lineage>
        <taxon>Bacteria</taxon>
        <taxon>Bacillati</taxon>
        <taxon>Actinomycetota</taxon>
        <taxon>Actinomycetes</taxon>
        <taxon>Streptosporangiales</taxon>
        <taxon>Streptosporangiaceae</taxon>
        <taxon>Nonomuraea</taxon>
    </lineage>
</organism>
<dbReference type="AlphaFoldDB" id="A0A7W8ABD8"/>
<proteinExistence type="predicted"/>
<sequence>MAAISTFAALAGSAIGALGTYTATSAQLSNDRYLERRAEIRSACAAVQSRAYRIDLYVKSSLGRLGAIAKTNKGDPYRAFDAVKEEVNGLSMEHAKLRIIADDAISTASERMLDDAVELALLADRDSSNTMITIQLIELSPKERARWLLENRIGFKEGSESLMAHSAALASTCRKSLQ</sequence>
<comment type="caution">
    <text evidence="1">The sequence shown here is derived from an EMBL/GenBank/DDBJ whole genome shotgun (WGS) entry which is preliminary data.</text>
</comment>
<keyword evidence="2" id="KW-1185">Reference proteome</keyword>
<reference evidence="1 2" key="1">
    <citation type="submission" date="2020-08" db="EMBL/GenBank/DDBJ databases">
        <title>Genomic Encyclopedia of Type Strains, Phase IV (KMG-IV): sequencing the most valuable type-strain genomes for metagenomic binning, comparative biology and taxonomic classification.</title>
        <authorList>
            <person name="Goeker M."/>
        </authorList>
    </citation>
    <scope>NUCLEOTIDE SEQUENCE [LARGE SCALE GENOMIC DNA]</scope>
    <source>
        <strain evidence="1 2">DSM 45385</strain>
    </source>
</reference>
<dbReference type="RefSeq" id="WP_184972040.1">
    <property type="nucleotide sequence ID" value="NZ_JACHIN010000016.1"/>
</dbReference>
<protein>
    <submittedName>
        <fullName evidence="1">Uncharacterized protein</fullName>
    </submittedName>
</protein>
<evidence type="ECO:0000313" key="2">
    <source>
        <dbReference type="Proteomes" id="UP000568380"/>
    </source>
</evidence>
<name>A0A7W8ABD8_9ACTN</name>
<dbReference type="EMBL" id="JACHIN010000016">
    <property type="protein sequence ID" value="MBB5083177.1"/>
    <property type="molecule type" value="Genomic_DNA"/>
</dbReference>
<evidence type="ECO:0000313" key="1">
    <source>
        <dbReference type="EMBL" id="MBB5083177.1"/>
    </source>
</evidence>
<dbReference type="Proteomes" id="UP000568380">
    <property type="component" value="Unassembled WGS sequence"/>
</dbReference>